<gene>
    <name evidence="1" type="ORF">CIHG_08862</name>
</gene>
<dbReference type="eggNOG" id="ENOG502RNJP">
    <property type="taxonomic scope" value="Eukaryota"/>
</dbReference>
<evidence type="ECO:0000313" key="1">
    <source>
        <dbReference type="EMBL" id="KMU91194.1"/>
    </source>
</evidence>
<dbReference type="Proteomes" id="UP000054563">
    <property type="component" value="Unassembled WGS sequence"/>
</dbReference>
<dbReference type="AlphaFoldDB" id="A0A0J8S4B8"/>
<proteinExistence type="predicted"/>
<name>A0A0J8S4B8_COCIT</name>
<accession>A0A0J8S4B8</accession>
<dbReference type="VEuPathDB" id="FungiDB:CIHG_08862"/>
<sequence length="195" mass="21396">MSLSDLKVNGLYIILFIRHDPPVQDNFHWGLYLHRHSQTGGTKYHIKQQGAGWITNHGPTAGVFKSFLLVGLFRIADIPAGWEGHVDQTIRTYDSQINNPDISCRVWLLWVLALLQKPVNGQVILKCDNLAALETEVKTWGNANAMGAAVNEQPRPIGASALCGLASEECASLMFRETVRGNEDSEGILSSSGSI</sequence>
<organism evidence="1 2">
    <name type="scientific">Coccidioides immitis H538.4</name>
    <dbReference type="NCBI Taxonomy" id="396776"/>
    <lineage>
        <taxon>Eukaryota</taxon>
        <taxon>Fungi</taxon>
        <taxon>Dikarya</taxon>
        <taxon>Ascomycota</taxon>
        <taxon>Pezizomycotina</taxon>
        <taxon>Eurotiomycetes</taxon>
        <taxon>Eurotiomycetidae</taxon>
        <taxon>Onygenales</taxon>
        <taxon>Onygenaceae</taxon>
        <taxon>Coccidioides</taxon>
    </lineage>
</organism>
<reference evidence="2" key="1">
    <citation type="journal article" date="2010" name="Genome Res.">
        <title>Population genomic sequencing of Coccidioides fungi reveals recent hybridization and transposon control.</title>
        <authorList>
            <person name="Neafsey D.E."/>
            <person name="Barker B.M."/>
            <person name="Sharpton T.J."/>
            <person name="Stajich J.E."/>
            <person name="Park D.J."/>
            <person name="Whiston E."/>
            <person name="Hung C.-Y."/>
            <person name="McMahan C."/>
            <person name="White J."/>
            <person name="Sykes S."/>
            <person name="Heiman D."/>
            <person name="Young S."/>
            <person name="Zeng Q."/>
            <person name="Abouelleil A."/>
            <person name="Aftuck L."/>
            <person name="Bessette D."/>
            <person name="Brown A."/>
            <person name="FitzGerald M."/>
            <person name="Lui A."/>
            <person name="Macdonald J.P."/>
            <person name="Priest M."/>
            <person name="Orbach M.J."/>
            <person name="Galgiani J.N."/>
            <person name="Kirkland T.N."/>
            <person name="Cole G.T."/>
            <person name="Birren B.W."/>
            <person name="Henn M.R."/>
            <person name="Taylor J.W."/>
            <person name="Rounsley S.D."/>
        </authorList>
    </citation>
    <scope>NUCLEOTIDE SEQUENCE [LARGE SCALE GENOMIC DNA]</scope>
    <source>
        <strain evidence="2">H538.4</strain>
    </source>
</reference>
<evidence type="ECO:0000313" key="2">
    <source>
        <dbReference type="Proteomes" id="UP000054563"/>
    </source>
</evidence>
<dbReference type="OrthoDB" id="3016366at2759"/>
<protein>
    <submittedName>
        <fullName evidence="1">Uncharacterized protein</fullName>
    </submittedName>
</protein>
<dbReference type="EMBL" id="DS017032">
    <property type="protein sequence ID" value="KMU91194.1"/>
    <property type="molecule type" value="Genomic_DNA"/>
</dbReference>